<proteinExistence type="predicted"/>
<accession>A0A164M520</accession>
<feature type="compositionally biased region" description="Polar residues" evidence="1">
    <location>
        <begin position="440"/>
        <end position="453"/>
    </location>
</feature>
<protein>
    <recommendedName>
        <fullName evidence="4">JmjC domain-containing protein</fullName>
    </recommendedName>
</protein>
<feature type="compositionally biased region" description="Basic and acidic residues" evidence="1">
    <location>
        <begin position="1099"/>
        <end position="1108"/>
    </location>
</feature>
<feature type="region of interest" description="Disordered" evidence="1">
    <location>
        <begin position="502"/>
        <end position="582"/>
    </location>
</feature>
<keyword evidence="3" id="KW-1185">Reference proteome</keyword>
<evidence type="ECO:0000313" key="3">
    <source>
        <dbReference type="Proteomes" id="UP000076722"/>
    </source>
</evidence>
<sequence>MPGLFPLSANTKIFKLRSVQQLQLMCDLEKLHKMDTLPLKIDEDGPWTAGGRADRQFVTVIIQGLCRRLAHQEAGLTDSLLRGAPSSSFGRTNYQTAFLTIKLLDRVLAACGLAKPNAGCDTRIYTPSQLPFEVHSNWAGGDKATTKRRKAMDDAMKKATPALIEWVTEDFKNIQLPQVMKDRTVIQWGIEFLRGAARYDLPIINFISASLALRFLFEHDGTQDKEDWDNFYMENQFDKVTSDLFPKDLGKLLKPLLVAVSYSPTIFFYKGAISSDKISNLDLIKELVFPKFIASPSRLHLDKILMRMLIEYTLDPRPMFMEWHAYVKEAMEKMQAWSGDDVMIYPDPQTTAGRTDINTAEVLNSNVNEKQQIPVGVIARSTAITPGHRQPTSQTPTFQAANSSSAQADAVRIVSPAAGRSVPSSAADVTRQASRPPPSVTSGSRAASPTVYSKSPDKTTARLESPEIPYHPWKPVSPPQSASRALTPADTHALIHSHPLSSENLVPHSLSPEFPDPPPRSPNQNAERPTVVNDNQENSDDEGRDNGNITETEASNTSPIPGSKRKRGVTVSSNTANERRPVKLPPLTPLVWKAVHDAQKIAQQKAIGARLNFRPKLPSLVDPPSVNVQKKKMIVHYPKYECHGRLARETGTHHIIFEPLTIEVPYNNSTREMLDYFVEQYKKFGPMRNYIHSVVKDKESGLEELVEGALHICTQTEWKELPREKKLEISAVQHILILDDSPDRPITRLEDYDEALEEYGLDSTRLYEVNDNRYISSRSTSATRMIRRASIQDLKNPAQKLNFLDLPVATVNTQPRCFRDIDDTRYALQYSSFVQPVSGSMSWLIAGSAGVMSEKHLDSNAATTFIHVLFGVKMWFSSRVTAKPKFAYDNEHPMIAFIMKKGDACAQRAGSLHQVLTMETSICAGGWMYNRECFTASLEAMIAEHLHGLQLANSSEPNTTTYLFRIFQYYFEKWTQHDHKTKTWPLTLPSPKQWASLLVMMCSLPKLVPQSRLVEGLPIVWPSSGYLEDRAIVMSRAEGVIVDVEKYSRSSAQHGVCHKEIKSQQRTLSKILSTNPDRQQKDLWAFDDTRFMSSRYFNTEEERKKAGVDEGSEDSDVESLTGSIVSMEIDG</sequence>
<evidence type="ECO:0000256" key="1">
    <source>
        <dbReference type="SAM" id="MobiDB-lite"/>
    </source>
</evidence>
<dbReference type="EMBL" id="KV419522">
    <property type="protein sequence ID" value="KZS86369.1"/>
    <property type="molecule type" value="Genomic_DNA"/>
</dbReference>
<evidence type="ECO:0000313" key="2">
    <source>
        <dbReference type="EMBL" id="KZS86369.1"/>
    </source>
</evidence>
<feature type="compositionally biased region" description="Polar residues" evidence="1">
    <location>
        <begin position="523"/>
        <end position="536"/>
    </location>
</feature>
<feature type="region of interest" description="Disordered" evidence="1">
    <location>
        <begin position="1099"/>
        <end position="1131"/>
    </location>
</feature>
<dbReference type="SUPFAM" id="SSF51197">
    <property type="entry name" value="Clavaminate synthase-like"/>
    <property type="match status" value="1"/>
</dbReference>
<feature type="compositionally biased region" description="Polar residues" evidence="1">
    <location>
        <begin position="547"/>
        <end position="560"/>
    </location>
</feature>
<dbReference type="AlphaFoldDB" id="A0A164M520"/>
<name>A0A164M520_9AGAM</name>
<dbReference type="OrthoDB" id="4161428at2759"/>
<reference evidence="2 3" key="1">
    <citation type="journal article" date="2016" name="Mol. Biol. Evol.">
        <title>Comparative Genomics of Early-Diverging Mushroom-Forming Fungi Provides Insights into the Origins of Lignocellulose Decay Capabilities.</title>
        <authorList>
            <person name="Nagy L.G."/>
            <person name="Riley R."/>
            <person name="Tritt A."/>
            <person name="Adam C."/>
            <person name="Daum C."/>
            <person name="Floudas D."/>
            <person name="Sun H."/>
            <person name="Yadav J.S."/>
            <person name="Pangilinan J."/>
            <person name="Larsson K.H."/>
            <person name="Matsuura K."/>
            <person name="Barry K."/>
            <person name="Labutti K."/>
            <person name="Kuo R."/>
            <person name="Ohm R.A."/>
            <person name="Bhattacharya S.S."/>
            <person name="Shirouzu T."/>
            <person name="Yoshinaga Y."/>
            <person name="Martin F.M."/>
            <person name="Grigoriev I.V."/>
            <person name="Hibbett D.S."/>
        </authorList>
    </citation>
    <scope>NUCLEOTIDE SEQUENCE [LARGE SCALE GENOMIC DNA]</scope>
    <source>
        <strain evidence="2 3">HHB9708</strain>
    </source>
</reference>
<dbReference type="STRING" id="1314777.A0A164M520"/>
<feature type="region of interest" description="Disordered" evidence="1">
    <location>
        <begin position="386"/>
        <end position="405"/>
    </location>
</feature>
<feature type="compositionally biased region" description="Basic and acidic residues" evidence="1">
    <location>
        <begin position="455"/>
        <end position="465"/>
    </location>
</feature>
<gene>
    <name evidence="2" type="ORF">SISNIDRAFT_492014</name>
</gene>
<feature type="region of interest" description="Disordered" evidence="1">
    <location>
        <begin position="417"/>
        <end position="487"/>
    </location>
</feature>
<evidence type="ECO:0008006" key="4">
    <source>
        <dbReference type="Google" id="ProtNLM"/>
    </source>
</evidence>
<organism evidence="2 3">
    <name type="scientific">Sistotremastrum niveocremeum HHB9708</name>
    <dbReference type="NCBI Taxonomy" id="1314777"/>
    <lineage>
        <taxon>Eukaryota</taxon>
        <taxon>Fungi</taxon>
        <taxon>Dikarya</taxon>
        <taxon>Basidiomycota</taxon>
        <taxon>Agaricomycotina</taxon>
        <taxon>Agaricomycetes</taxon>
        <taxon>Sistotremastrales</taxon>
        <taxon>Sistotremastraceae</taxon>
        <taxon>Sertulicium</taxon>
        <taxon>Sertulicium niveocremeum</taxon>
    </lineage>
</organism>
<dbReference type="Proteomes" id="UP000076722">
    <property type="component" value="Unassembled WGS sequence"/>
</dbReference>